<dbReference type="SUPFAM" id="SSF51556">
    <property type="entry name" value="Metallo-dependent hydrolases"/>
    <property type="match status" value="1"/>
</dbReference>
<dbReference type="InterPro" id="IPR032466">
    <property type="entry name" value="Metal_Hydrolase"/>
</dbReference>
<evidence type="ECO:0000259" key="1">
    <source>
        <dbReference type="Pfam" id="PF01979"/>
    </source>
</evidence>
<dbReference type="EMBL" id="LC326402">
    <property type="protein sequence ID" value="BBA66509.1"/>
    <property type="molecule type" value="Genomic_DNA"/>
</dbReference>
<dbReference type="InterPro" id="IPR011059">
    <property type="entry name" value="Metal-dep_hydrolase_composite"/>
</dbReference>
<dbReference type="Gene3D" id="2.30.40.10">
    <property type="entry name" value="Urease, subunit C, domain 1"/>
    <property type="match status" value="1"/>
</dbReference>
<reference evidence="2" key="1">
    <citation type="submission" date="2017-10" db="EMBL/GenBank/DDBJ databases">
        <title>Actinoallolide biosynthesis.</title>
        <authorList>
            <person name="Inahashi Y."/>
            <person name="Shiraishi T."/>
            <person name="Take A."/>
            <person name="Matsumoto A."/>
            <person name="Takahashi Y."/>
            <person name="Omura S."/>
            <person name="Kuzuyama T."/>
            <person name="Nakashima T."/>
        </authorList>
    </citation>
    <scope>NUCLEOTIDE SEQUENCE</scope>
    <source>
        <strain evidence="2">K09-0307</strain>
    </source>
</reference>
<organism evidence="2">
    <name type="scientific">Actinoallomurus fulvus</name>
    <dbReference type="NCBI Taxonomy" id="478108"/>
    <lineage>
        <taxon>Bacteria</taxon>
        <taxon>Bacillati</taxon>
        <taxon>Actinomycetota</taxon>
        <taxon>Actinomycetes</taxon>
        <taxon>Streptosporangiales</taxon>
        <taxon>Thermomonosporaceae</taxon>
        <taxon>Actinoallomurus</taxon>
    </lineage>
</organism>
<dbReference type="CDD" id="cd01299">
    <property type="entry name" value="Met_dep_hydrolase_A"/>
    <property type="match status" value="1"/>
</dbReference>
<dbReference type="InterPro" id="IPR006680">
    <property type="entry name" value="Amidohydro-rel"/>
</dbReference>
<dbReference type="GO" id="GO:0016810">
    <property type="term" value="F:hydrolase activity, acting on carbon-nitrogen (but not peptide) bonds"/>
    <property type="evidence" value="ECO:0007669"/>
    <property type="project" value="InterPro"/>
</dbReference>
<dbReference type="PANTHER" id="PTHR43135">
    <property type="entry name" value="ALPHA-D-RIBOSE 1-METHYLPHOSPHONATE 5-TRIPHOSPHATE DIPHOSPHATASE"/>
    <property type="match status" value="1"/>
</dbReference>
<protein>
    <submittedName>
        <fullName evidence="2">Imidazolonepropionase</fullName>
    </submittedName>
</protein>
<dbReference type="Pfam" id="PF01979">
    <property type="entry name" value="Amidohydro_1"/>
    <property type="match status" value="1"/>
</dbReference>
<proteinExistence type="predicted"/>
<evidence type="ECO:0000313" key="2">
    <source>
        <dbReference type="EMBL" id="BBA66509.1"/>
    </source>
</evidence>
<name>A0A2Z5SAI1_9ACTN</name>
<feature type="domain" description="Amidohydrolase-related" evidence="1">
    <location>
        <begin position="56"/>
        <end position="398"/>
    </location>
</feature>
<sequence length="406" mass="42882">MTGPVRPTLSIVNGLVFDGVSSEPAEGAVHVADGRIVEVGAAPRPADRVIDARGATVLPGLIDAHFHAYGIALDLLEIETSPAGYVALSGARRLTAALARGFTTVRDVAGGDAGLARAIGEGLVPAPRYLYTGPALSQTGGHGDPRGAAGDLCGCHEFLGEVVDGVDPLRRAVRDRFRQGAHAIKIMTSGGVVSRTDPIRVPQYSPEEVAVVTEEARRRGSYVAAHAYSPEAIRHSVVNGVRSIEHGNLLDAETAALMARHEAFLVPTLAAYDAMERRGGELGMAPESRAKNREVLDSGRDAVELARAAGVRVGFGTDLMGVLEEEQLNGLRLQVEVEGVLHTLRSATSVNADLLQRPDLGRVQVGCVADLLIVDGDPFADPSLLWGPPERRCVVQAGEPRPGKWR</sequence>
<dbReference type="InterPro" id="IPR057744">
    <property type="entry name" value="OTAase-like"/>
</dbReference>
<dbReference type="PANTHER" id="PTHR43135:SF3">
    <property type="entry name" value="ALPHA-D-RIBOSE 1-METHYLPHOSPHONATE 5-TRIPHOSPHATE DIPHOSPHATASE"/>
    <property type="match status" value="1"/>
</dbReference>
<dbReference type="SUPFAM" id="SSF51338">
    <property type="entry name" value="Composite domain of metallo-dependent hydrolases"/>
    <property type="match status" value="1"/>
</dbReference>
<accession>A0A2Z5SAI1</accession>
<dbReference type="InterPro" id="IPR051781">
    <property type="entry name" value="Metallo-dep_Hydrolase"/>
</dbReference>
<dbReference type="Gene3D" id="3.20.20.140">
    <property type="entry name" value="Metal-dependent hydrolases"/>
    <property type="match status" value="1"/>
</dbReference>
<dbReference type="AlphaFoldDB" id="A0A2Z5SAI1"/>